<keyword evidence="2" id="KW-1185">Reference proteome</keyword>
<name>A0A0F9YLZ7_9MICR</name>
<comment type="caution">
    <text evidence="1">The sequence shown here is derived from an EMBL/GenBank/DDBJ whole genome shotgun (WGS) entry which is preliminary data.</text>
</comment>
<dbReference type="Proteomes" id="UP000034350">
    <property type="component" value="Unassembled WGS sequence"/>
</dbReference>
<gene>
    <name evidence="1" type="ORF">AAJ76_2300002522</name>
</gene>
<proteinExistence type="predicted"/>
<dbReference type="GeneID" id="36319601"/>
<dbReference type="AlphaFoldDB" id="A0A0F9YLZ7"/>
<accession>A0A0F9YLZ7</accession>
<protein>
    <submittedName>
        <fullName evidence="1">Uncharacterized protein</fullName>
    </submittedName>
</protein>
<dbReference type="VEuPathDB" id="MicrosporidiaDB:AAJ76_2300002522"/>
<organism evidence="1 2">
    <name type="scientific">Vairimorpha ceranae</name>
    <dbReference type="NCBI Taxonomy" id="40302"/>
    <lineage>
        <taxon>Eukaryota</taxon>
        <taxon>Fungi</taxon>
        <taxon>Fungi incertae sedis</taxon>
        <taxon>Microsporidia</taxon>
        <taxon>Nosematidae</taxon>
        <taxon>Vairimorpha</taxon>
    </lineage>
</organism>
<evidence type="ECO:0000313" key="2">
    <source>
        <dbReference type="Proteomes" id="UP000034350"/>
    </source>
</evidence>
<dbReference type="EMBL" id="JPQZ01000230">
    <property type="protein sequence ID" value="KKO73792.1"/>
    <property type="molecule type" value="Genomic_DNA"/>
</dbReference>
<dbReference type="RefSeq" id="XP_024329534.1">
    <property type="nucleotide sequence ID" value="XM_024474675.1"/>
</dbReference>
<reference evidence="1 2" key="1">
    <citation type="journal article" date="2015" name="Environ. Microbiol.">
        <title>Genome analyses suggest the presence of polyploidy and recent human-driven expansions in eight global populations of the honeybee pathogen Nosema ceranae.</title>
        <authorList>
            <person name="Pelin A."/>
            <person name="Selman M."/>
            <person name="Aris-Brosou S."/>
            <person name="Farinelli L."/>
            <person name="Corradi N."/>
        </authorList>
    </citation>
    <scope>NUCLEOTIDE SEQUENCE [LARGE SCALE GENOMIC DNA]</scope>
    <source>
        <strain evidence="1 2">PA08 1199</strain>
    </source>
</reference>
<evidence type="ECO:0000313" key="1">
    <source>
        <dbReference type="EMBL" id="KKO73792.1"/>
    </source>
</evidence>
<sequence length="52" mass="6171">MNKKGGIKKSPYDQFIETRSYNKIFYIKSVLDNTLSSTSFPKNTTHTWLFFF</sequence>